<reference evidence="2 3" key="1">
    <citation type="journal article" date="2019" name="Int. J. Syst. Evol. Microbiol.">
        <title>The Global Catalogue of Microorganisms (GCM) 10K type strain sequencing project: providing services to taxonomists for standard genome sequencing and annotation.</title>
        <authorList>
            <consortium name="The Broad Institute Genomics Platform"/>
            <consortium name="The Broad Institute Genome Sequencing Center for Infectious Disease"/>
            <person name="Wu L."/>
            <person name="Ma J."/>
        </authorList>
    </citation>
    <scope>NUCLEOTIDE SEQUENCE [LARGE SCALE GENOMIC DNA]</scope>
    <source>
        <strain evidence="2 3">JCM 12696</strain>
    </source>
</reference>
<evidence type="ECO:0000256" key="1">
    <source>
        <dbReference type="SAM" id="MobiDB-lite"/>
    </source>
</evidence>
<protein>
    <submittedName>
        <fullName evidence="2">Uncharacterized protein</fullName>
    </submittedName>
</protein>
<dbReference type="Proteomes" id="UP001501371">
    <property type="component" value="Unassembled WGS sequence"/>
</dbReference>
<feature type="region of interest" description="Disordered" evidence="1">
    <location>
        <begin position="1"/>
        <end position="47"/>
    </location>
</feature>
<organism evidence="2 3">
    <name type="scientific">Streptomyces hebeiensis</name>
    <dbReference type="NCBI Taxonomy" id="229486"/>
    <lineage>
        <taxon>Bacteria</taxon>
        <taxon>Bacillati</taxon>
        <taxon>Actinomycetota</taxon>
        <taxon>Actinomycetes</taxon>
        <taxon>Kitasatosporales</taxon>
        <taxon>Streptomycetaceae</taxon>
        <taxon>Streptomyces</taxon>
    </lineage>
</organism>
<evidence type="ECO:0000313" key="2">
    <source>
        <dbReference type="EMBL" id="GAA1165607.1"/>
    </source>
</evidence>
<comment type="caution">
    <text evidence="2">The sequence shown here is derived from an EMBL/GenBank/DDBJ whole genome shotgun (WGS) entry which is preliminary data.</text>
</comment>
<proteinExistence type="predicted"/>
<name>A0ABN1US59_9ACTN</name>
<evidence type="ECO:0000313" key="3">
    <source>
        <dbReference type="Proteomes" id="UP001501371"/>
    </source>
</evidence>
<keyword evidence="3" id="KW-1185">Reference proteome</keyword>
<feature type="region of interest" description="Disordered" evidence="1">
    <location>
        <begin position="179"/>
        <end position="204"/>
    </location>
</feature>
<accession>A0ABN1US59</accession>
<dbReference type="EMBL" id="BAAAKV010000017">
    <property type="protein sequence ID" value="GAA1165607.1"/>
    <property type="molecule type" value="Genomic_DNA"/>
</dbReference>
<sequence>MLAPAELTRASTGMARERIRRPVVGGRARPGPHPRRQPVRDIRSGQRLPACQRNAALRHWQSHVTNMCRSPGIDQRPRLAFATAEPVDDASLIGISLTGGTGSRGAGPRMRAADKELAIRLTETVRRLDLDNRELLIDRGQDAEEVLPLSWFACAYSDICRPEVACAVVAAAGLGQSSAGQGVMRPGTGAGGAPHRRRGTEPGVRGVSSFFNLSSVVGR</sequence>
<gene>
    <name evidence="2" type="ORF">GCM10009654_23130</name>
</gene>